<evidence type="ECO:0000313" key="1">
    <source>
        <dbReference type="EMBL" id="CAC5355118.1"/>
    </source>
</evidence>
<gene>
    <name evidence="1" type="ORF">MCOR_96</name>
</gene>
<evidence type="ECO:0000313" key="2">
    <source>
        <dbReference type="Proteomes" id="UP000507470"/>
    </source>
</evidence>
<protein>
    <submittedName>
        <fullName evidence="1">Uncharacterized protein</fullName>
    </submittedName>
</protein>
<dbReference type="Proteomes" id="UP000507470">
    <property type="component" value="Unassembled WGS sequence"/>
</dbReference>
<keyword evidence="2" id="KW-1185">Reference proteome</keyword>
<sequence length="166" mass="18969">MNTAKDLRKLAKSDPKRLWKKLNNIDTNKSNKTDAVKIEDLYEHLKRLSQDEVIEDNSDIDLTKVPPENIYRILNSPITEEEILNVVKKLKNNKASGYDVAQIPLDEVFPNAYQSTIVALEDDPMITMFDISTHVLSMLLCVKSKPEVQGVFLQTFCDIFKDDANI</sequence>
<name>A0A6J7ZR07_MYTCO</name>
<accession>A0A6J7ZR07</accession>
<reference evidence="1 2" key="1">
    <citation type="submission" date="2020-06" db="EMBL/GenBank/DDBJ databases">
        <authorList>
            <person name="Li R."/>
            <person name="Bekaert M."/>
        </authorList>
    </citation>
    <scope>NUCLEOTIDE SEQUENCE [LARGE SCALE GENOMIC DNA]</scope>
    <source>
        <strain evidence="2">wild</strain>
    </source>
</reference>
<dbReference type="AlphaFoldDB" id="A0A6J7ZR07"/>
<proteinExistence type="predicted"/>
<organism evidence="1 2">
    <name type="scientific">Mytilus coruscus</name>
    <name type="common">Sea mussel</name>
    <dbReference type="NCBI Taxonomy" id="42192"/>
    <lineage>
        <taxon>Eukaryota</taxon>
        <taxon>Metazoa</taxon>
        <taxon>Spiralia</taxon>
        <taxon>Lophotrochozoa</taxon>
        <taxon>Mollusca</taxon>
        <taxon>Bivalvia</taxon>
        <taxon>Autobranchia</taxon>
        <taxon>Pteriomorphia</taxon>
        <taxon>Mytilida</taxon>
        <taxon>Mytiloidea</taxon>
        <taxon>Mytilidae</taxon>
        <taxon>Mytilinae</taxon>
        <taxon>Mytilus</taxon>
    </lineage>
</organism>
<dbReference type="EMBL" id="CACVKT020000006">
    <property type="protein sequence ID" value="CAC5355118.1"/>
    <property type="molecule type" value="Genomic_DNA"/>
</dbReference>